<organism evidence="7 8">
    <name type="scientific">Sorghum bicolor</name>
    <name type="common">Sorghum</name>
    <name type="synonym">Sorghum vulgare</name>
    <dbReference type="NCBI Taxonomy" id="4558"/>
    <lineage>
        <taxon>Eukaryota</taxon>
        <taxon>Viridiplantae</taxon>
        <taxon>Streptophyta</taxon>
        <taxon>Embryophyta</taxon>
        <taxon>Tracheophyta</taxon>
        <taxon>Spermatophyta</taxon>
        <taxon>Magnoliopsida</taxon>
        <taxon>Liliopsida</taxon>
        <taxon>Poales</taxon>
        <taxon>Poaceae</taxon>
        <taxon>PACMAD clade</taxon>
        <taxon>Panicoideae</taxon>
        <taxon>Andropogonodae</taxon>
        <taxon>Andropogoneae</taxon>
        <taxon>Sorghinae</taxon>
        <taxon>Sorghum</taxon>
    </lineage>
</organism>
<feature type="compositionally biased region" description="Low complexity" evidence="4">
    <location>
        <begin position="239"/>
        <end position="252"/>
    </location>
</feature>
<reference evidence="7" key="2">
    <citation type="submission" date="2020-10" db="EMBL/GenBank/DDBJ databases">
        <authorList>
            <person name="Cooper E.A."/>
            <person name="Brenton Z.W."/>
            <person name="Flinn B.S."/>
            <person name="Jenkins J."/>
            <person name="Shu S."/>
            <person name="Flowers D."/>
            <person name="Luo F."/>
            <person name="Wang Y."/>
            <person name="Xia P."/>
            <person name="Barry K."/>
            <person name="Daum C."/>
            <person name="Lipzen A."/>
            <person name="Yoshinaga Y."/>
            <person name="Schmutz J."/>
            <person name="Saski C."/>
            <person name="Vermerris W."/>
            <person name="Kresovich S."/>
        </authorList>
    </citation>
    <scope>NUCLEOTIDE SEQUENCE</scope>
</reference>
<proteinExistence type="predicted"/>
<reference evidence="7" key="1">
    <citation type="journal article" date="2019" name="BMC Genomics">
        <title>A new reference genome for Sorghum bicolor reveals high levels of sequence similarity between sweet and grain genotypes: implications for the genetics of sugar metabolism.</title>
        <authorList>
            <person name="Cooper E.A."/>
            <person name="Brenton Z.W."/>
            <person name="Flinn B.S."/>
            <person name="Jenkins J."/>
            <person name="Shu S."/>
            <person name="Flowers D."/>
            <person name="Luo F."/>
            <person name="Wang Y."/>
            <person name="Xia P."/>
            <person name="Barry K."/>
            <person name="Daum C."/>
            <person name="Lipzen A."/>
            <person name="Yoshinaga Y."/>
            <person name="Schmutz J."/>
            <person name="Saski C."/>
            <person name="Vermerris W."/>
            <person name="Kresovich S."/>
        </authorList>
    </citation>
    <scope>NUCLEOTIDE SEQUENCE</scope>
</reference>
<evidence type="ECO:0000259" key="6">
    <source>
        <dbReference type="PROSITE" id="PS51292"/>
    </source>
</evidence>
<protein>
    <recommendedName>
        <fullName evidence="6">RING-CH-type domain-containing protein</fullName>
    </recommendedName>
</protein>
<feature type="region of interest" description="Disordered" evidence="4">
    <location>
        <begin position="42"/>
        <end position="69"/>
    </location>
</feature>
<keyword evidence="1" id="KW-0479">Metal-binding</keyword>
<dbReference type="Gene3D" id="3.30.40.10">
    <property type="entry name" value="Zinc/RING finger domain, C3HC4 (zinc finger)"/>
    <property type="match status" value="1"/>
</dbReference>
<evidence type="ECO:0000313" key="7">
    <source>
        <dbReference type="EMBL" id="KAG0531162.1"/>
    </source>
</evidence>
<dbReference type="Gramene" id="EES04310">
    <property type="protein sequence ID" value="EES04310"/>
    <property type="gene ID" value="SORBI_3004G000300"/>
</dbReference>
<dbReference type="GO" id="GO:0008270">
    <property type="term" value="F:zinc ion binding"/>
    <property type="evidence" value="ECO:0007669"/>
    <property type="project" value="UniProtKB-KW"/>
</dbReference>
<feature type="transmembrane region" description="Helical" evidence="5">
    <location>
        <begin position="483"/>
        <end position="506"/>
    </location>
</feature>
<sequence length="560" mass="60445">MLDAWFLLQLQLQSYQAVTARAWIELATSSPASRDPGRIAMAHHKQSQGTVARADDSTSSLPMGDDGGLSMLEHGGTLSLLSVAADDQGQEHQEEEEVDHNDTSSSSSPTGNKHKQTSCLLPARSLRSTDDAASHSQQAGGGVRSLSLSKILSFRMWAPAGASLSSSSSTSTLEDYIIDDDQHQLEHDAGAAKDKNKEEEEEEEKLKQVCRSQSVPATSVARRFSGTAKGKGSRRVADSSSSLTRLRVVPLRVPSPPPPLDQATTAGGEEEEEEQQQEEEDIAAEEAVCRICMVALSEEAVLKLECCCKGELALAHRACAIKWFSIKGNGTCDVCSQEVLNLPVTLRLRRLPDEPAARRPPSVLQAALALAQAHAQSTPQGADDPIPTATSRYSSSYRVWHGTPILVIVSMLAYFCFLEQLLVGDHGTAALAISLPFACVLGLFSSLTTTKMVSRRYVWIYSAVQFLFIVLFTHIFYRYVRMQAVIAIILSTFAGFSVAVCTNSALLQILRWRPRHVVASPTTAQGRHGSSSSRGPPVAMAVPVPMAEPDLEIAMPPAPA</sequence>
<feature type="domain" description="RING-CH-type" evidence="6">
    <location>
        <begin position="281"/>
        <end position="342"/>
    </location>
</feature>
<dbReference type="Pfam" id="PF12906">
    <property type="entry name" value="RINGv"/>
    <property type="match status" value="1"/>
</dbReference>
<dbReference type="OrthoDB" id="435038at2759"/>
<gene>
    <name evidence="7" type="ORF">BDA96_04G000300</name>
</gene>
<feature type="transmembrane region" description="Helical" evidence="5">
    <location>
        <begin position="429"/>
        <end position="447"/>
    </location>
</feature>
<dbReference type="PANTHER" id="PTHR46158:SF21">
    <property type="entry name" value="OS06G0340200 PROTEIN"/>
    <property type="match status" value="1"/>
</dbReference>
<comment type="caution">
    <text evidence="7">The sequence shown here is derived from an EMBL/GenBank/DDBJ whole genome shotgun (WGS) entry which is preliminary data.</text>
</comment>
<keyword evidence="2" id="KW-0863">Zinc-finger</keyword>
<feature type="region of interest" description="Disordered" evidence="4">
    <location>
        <begin position="85"/>
        <end position="117"/>
    </location>
</feature>
<feature type="transmembrane region" description="Helical" evidence="5">
    <location>
        <begin position="459"/>
        <end position="477"/>
    </location>
</feature>
<dbReference type="CDD" id="cd16495">
    <property type="entry name" value="RING_CH-C4HC3_MARCH"/>
    <property type="match status" value="1"/>
</dbReference>
<evidence type="ECO:0000313" key="8">
    <source>
        <dbReference type="Proteomes" id="UP000807115"/>
    </source>
</evidence>
<keyword evidence="5" id="KW-0472">Membrane</keyword>
<dbReference type="PANTHER" id="PTHR46158">
    <property type="entry name" value="OS02G0165000 PROTEIN"/>
    <property type="match status" value="1"/>
</dbReference>
<dbReference type="AlphaFoldDB" id="A0A921UGG0"/>
<evidence type="ECO:0000256" key="1">
    <source>
        <dbReference type="ARBA" id="ARBA00022723"/>
    </source>
</evidence>
<dbReference type="Proteomes" id="UP000807115">
    <property type="component" value="Chromosome 4"/>
</dbReference>
<evidence type="ECO:0000256" key="4">
    <source>
        <dbReference type="SAM" id="MobiDB-lite"/>
    </source>
</evidence>
<feature type="region of interest" description="Disordered" evidence="4">
    <location>
        <begin position="188"/>
        <end position="280"/>
    </location>
</feature>
<dbReference type="EMBL" id="CM027683">
    <property type="protein sequence ID" value="KAG0531162.1"/>
    <property type="molecule type" value="Genomic_DNA"/>
</dbReference>
<accession>A0A921UGG0</accession>
<evidence type="ECO:0000256" key="3">
    <source>
        <dbReference type="ARBA" id="ARBA00022833"/>
    </source>
</evidence>
<name>A0A921UGG0_SORBI</name>
<keyword evidence="5" id="KW-1133">Transmembrane helix</keyword>
<keyword evidence="5" id="KW-0812">Transmembrane</keyword>
<dbReference type="SMART" id="SM00744">
    <property type="entry name" value="RINGv"/>
    <property type="match status" value="1"/>
</dbReference>
<evidence type="ECO:0000256" key="2">
    <source>
        <dbReference type="ARBA" id="ARBA00022771"/>
    </source>
</evidence>
<dbReference type="InterPro" id="IPR013083">
    <property type="entry name" value="Znf_RING/FYVE/PHD"/>
</dbReference>
<feature type="compositionally biased region" description="Basic and acidic residues" evidence="4">
    <location>
        <begin position="188"/>
        <end position="198"/>
    </location>
</feature>
<dbReference type="PROSITE" id="PS51292">
    <property type="entry name" value="ZF_RING_CH"/>
    <property type="match status" value="1"/>
</dbReference>
<evidence type="ECO:0000256" key="5">
    <source>
        <dbReference type="SAM" id="Phobius"/>
    </source>
</evidence>
<dbReference type="SUPFAM" id="SSF57850">
    <property type="entry name" value="RING/U-box"/>
    <property type="match status" value="1"/>
</dbReference>
<feature type="compositionally biased region" description="Acidic residues" evidence="4">
    <location>
        <begin position="268"/>
        <end position="280"/>
    </location>
</feature>
<keyword evidence="3" id="KW-0862">Zinc</keyword>
<dbReference type="InterPro" id="IPR011016">
    <property type="entry name" value="Znf_RING-CH"/>
</dbReference>